<name>A0A0A8YDX8_ARUDO</name>
<dbReference type="EMBL" id="GBRH01273659">
    <property type="protein sequence ID" value="JAD24236.1"/>
    <property type="molecule type" value="Transcribed_RNA"/>
</dbReference>
<sequence>MIKHLTFRIFISALTSLEHIQQGLMCPTSNENKSNPGVSLMQSF</sequence>
<feature type="signal peptide" evidence="1">
    <location>
        <begin position="1"/>
        <end position="16"/>
    </location>
</feature>
<accession>A0A0A8YDX8</accession>
<reference evidence="2" key="1">
    <citation type="submission" date="2014-09" db="EMBL/GenBank/DDBJ databases">
        <authorList>
            <person name="Magalhaes I.L.F."/>
            <person name="Oliveira U."/>
            <person name="Santos F.R."/>
            <person name="Vidigal T.H.D.A."/>
            <person name="Brescovit A.D."/>
            <person name="Santos A.J."/>
        </authorList>
    </citation>
    <scope>NUCLEOTIDE SEQUENCE</scope>
    <source>
        <tissue evidence="2">Shoot tissue taken approximately 20 cm above the soil surface</tissue>
    </source>
</reference>
<reference evidence="2" key="2">
    <citation type="journal article" date="2015" name="Data Brief">
        <title>Shoot transcriptome of the giant reed, Arundo donax.</title>
        <authorList>
            <person name="Barrero R.A."/>
            <person name="Guerrero F.D."/>
            <person name="Moolhuijzen P."/>
            <person name="Goolsby J.A."/>
            <person name="Tidwell J."/>
            <person name="Bellgard S.E."/>
            <person name="Bellgard M.I."/>
        </authorList>
    </citation>
    <scope>NUCLEOTIDE SEQUENCE</scope>
    <source>
        <tissue evidence="2">Shoot tissue taken approximately 20 cm above the soil surface</tissue>
    </source>
</reference>
<protein>
    <submittedName>
        <fullName evidence="2">Uncharacterized protein</fullName>
    </submittedName>
</protein>
<dbReference type="AlphaFoldDB" id="A0A0A8YDX8"/>
<organism evidence="2">
    <name type="scientific">Arundo donax</name>
    <name type="common">Giant reed</name>
    <name type="synonym">Donax arundinaceus</name>
    <dbReference type="NCBI Taxonomy" id="35708"/>
    <lineage>
        <taxon>Eukaryota</taxon>
        <taxon>Viridiplantae</taxon>
        <taxon>Streptophyta</taxon>
        <taxon>Embryophyta</taxon>
        <taxon>Tracheophyta</taxon>
        <taxon>Spermatophyta</taxon>
        <taxon>Magnoliopsida</taxon>
        <taxon>Liliopsida</taxon>
        <taxon>Poales</taxon>
        <taxon>Poaceae</taxon>
        <taxon>PACMAD clade</taxon>
        <taxon>Arundinoideae</taxon>
        <taxon>Arundineae</taxon>
        <taxon>Arundo</taxon>
    </lineage>
</organism>
<evidence type="ECO:0000313" key="2">
    <source>
        <dbReference type="EMBL" id="JAD24236.1"/>
    </source>
</evidence>
<evidence type="ECO:0000256" key="1">
    <source>
        <dbReference type="SAM" id="SignalP"/>
    </source>
</evidence>
<proteinExistence type="predicted"/>
<feature type="chain" id="PRO_5002043338" evidence="1">
    <location>
        <begin position="17"/>
        <end position="44"/>
    </location>
</feature>
<keyword evidence="1" id="KW-0732">Signal</keyword>